<dbReference type="GO" id="GO:0016301">
    <property type="term" value="F:kinase activity"/>
    <property type="evidence" value="ECO:0007669"/>
    <property type="project" value="UniProtKB-KW"/>
</dbReference>
<evidence type="ECO:0000256" key="2">
    <source>
        <dbReference type="ARBA" id="ARBA00012135"/>
    </source>
</evidence>
<dbReference type="RefSeq" id="WP_311365146.1">
    <property type="nucleotide sequence ID" value="NZ_JAVRIC010000013.1"/>
</dbReference>
<dbReference type="InterPro" id="IPR029056">
    <property type="entry name" value="Ribokinase-like"/>
</dbReference>
<dbReference type="EC" id="2.7.1.49" evidence="2"/>
<comment type="pathway">
    <text evidence="1">Cofactor biosynthesis; thiamine diphosphate biosynthesis.</text>
</comment>
<protein>
    <recommendedName>
        <fullName evidence="2">hydroxymethylpyrimidine kinase</fullName>
        <ecNumber evidence="2">2.7.1.49</ecNumber>
    </recommendedName>
</protein>
<dbReference type="Gene3D" id="3.40.1190.20">
    <property type="match status" value="1"/>
</dbReference>
<evidence type="ECO:0000259" key="3">
    <source>
        <dbReference type="Pfam" id="PF08543"/>
    </source>
</evidence>
<organism evidence="4 5">
    <name type="scientific">Banduia mediterranea</name>
    <dbReference type="NCBI Taxonomy" id="3075609"/>
    <lineage>
        <taxon>Bacteria</taxon>
        <taxon>Pseudomonadati</taxon>
        <taxon>Pseudomonadota</taxon>
        <taxon>Gammaproteobacteria</taxon>
        <taxon>Nevskiales</taxon>
        <taxon>Algiphilaceae</taxon>
        <taxon>Banduia</taxon>
    </lineage>
</organism>
<evidence type="ECO:0000313" key="4">
    <source>
        <dbReference type="EMBL" id="MDT0497754.1"/>
    </source>
</evidence>
<dbReference type="PANTHER" id="PTHR20858:SF17">
    <property type="entry name" value="HYDROXYMETHYLPYRIMIDINE_PHOSPHOMETHYLPYRIMIDINE KINASE THI20-RELATED"/>
    <property type="match status" value="1"/>
</dbReference>
<dbReference type="InterPro" id="IPR004399">
    <property type="entry name" value="HMP/HMP-P_kinase_dom"/>
</dbReference>
<sequence>MKYPARLLCISGHDPSGGAGIQADIEACGAMGAHPLSVLSSLTVQDSAEVYAVQAVSLDWLAQQIERVCADCPPQAIKVGLVGSPEQAVLIARLILGRGVPAVVDPVLRAGGGGVLAQDETAQALRRELLPAATLITPNASEARALTGLADADAAGAALVADGCANVLVTGGDEAGETVINTWHRRDGAPQRFEWPREPVGFHGAGCTLASAIAARLAQGDVLEQALVRAQRFVQGALAARLVIGSGRAIPNRWHGARRGRPRA</sequence>
<reference evidence="4 5" key="1">
    <citation type="submission" date="2023-09" db="EMBL/GenBank/DDBJ databases">
        <authorList>
            <person name="Rey-Velasco X."/>
        </authorList>
    </citation>
    <scope>NUCLEOTIDE SEQUENCE [LARGE SCALE GENOMIC DNA]</scope>
    <source>
        <strain evidence="4 5">W345</strain>
    </source>
</reference>
<keyword evidence="4" id="KW-0808">Transferase</keyword>
<feature type="domain" description="Pyridoxamine kinase/Phosphomethylpyrimidine kinase" evidence="3">
    <location>
        <begin position="14"/>
        <end position="248"/>
    </location>
</feature>
<keyword evidence="5" id="KW-1185">Reference proteome</keyword>
<comment type="caution">
    <text evidence="4">The sequence shown here is derived from an EMBL/GenBank/DDBJ whole genome shotgun (WGS) entry which is preliminary data.</text>
</comment>
<evidence type="ECO:0000313" key="5">
    <source>
        <dbReference type="Proteomes" id="UP001254608"/>
    </source>
</evidence>
<proteinExistence type="predicted"/>
<dbReference type="EMBL" id="JAVRIC010000013">
    <property type="protein sequence ID" value="MDT0497754.1"/>
    <property type="molecule type" value="Genomic_DNA"/>
</dbReference>
<accession>A0ABU2WKM7</accession>
<evidence type="ECO:0000256" key="1">
    <source>
        <dbReference type="ARBA" id="ARBA00004948"/>
    </source>
</evidence>
<dbReference type="Proteomes" id="UP001254608">
    <property type="component" value="Unassembled WGS sequence"/>
</dbReference>
<name>A0ABU2WKM7_9GAMM</name>
<dbReference type="Pfam" id="PF08543">
    <property type="entry name" value="Phos_pyr_kin"/>
    <property type="match status" value="1"/>
</dbReference>
<gene>
    <name evidence="4" type="ORF">RM530_10310</name>
</gene>
<dbReference type="PANTHER" id="PTHR20858">
    <property type="entry name" value="PHOSPHOMETHYLPYRIMIDINE KINASE"/>
    <property type="match status" value="1"/>
</dbReference>
<keyword evidence="4" id="KW-0418">Kinase</keyword>
<dbReference type="InterPro" id="IPR013749">
    <property type="entry name" value="PM/HMP-P_kinase-1"/>
</dbReference>
<dbReference type="SUPFAM" id="SSF53613">
    <property type="entry name" value="Ribokinase-like"/>
    <property type="match status" value="1"/>
</dbReference>
<dbReference type="CDD" id="cd01169">
    <property type="entry name" value="HMPP_kinase"/>
    <property type="match status" value="1"/>
</dbReference>